<proteinExistence type="predicted"/>
<evidence type="ECO:0000313" key="1">
    <source>
        <dbReference type="EMBL" id="GFR77313.1"/>
    </source>
</evidence>
<reference evidence="1 2" key="1">
    <citation type="journal article" date="2021" name="Elife">
        <title>Chloroplast acquisition without the gene transfer in kleptoplastic sea slugs, Plakobranchus ocellatus.</title>
        <authorList>
            <person name="Maeda T."/>
            <person name="Takahashi S."/>
            <person name="Yoshida T."/>
            <person name="Shimamura S."/>
            <person name="Takaki Y."/>
            <person name="Nagai Y."/>
            <person name="Toyoda A."/>
            <person name="Suzuki Y."/>
            <person name="Arimoto A."/>
            <person name="Ishii H."/>
            <person name="Satoh N."/>
            <person name="Nishiyama T."/>
            <person name="Hasebe M."/>
            <person name="Maruyama T."/>
            <person name="Minagawa J."/>
            <person name="Obokata J."/>
            <person name="Shigenobu S."/>
        </authorList>
    </citation>
    <scope>NUCLEOTIDE SEQUENCE [LARGE SCALE GENOMIC DNA]</scope>
</reference>
<gene>
    <name evidence="1" type="ORF">ElyMa_005822000</name>
</gene>
<organism evidence="1 2">
    <name type="scientific">Elysia marginata</name>
    <dbReference type="NCBI Taxonomy" id="1093978"/>
    <lineage>
        <taxon>Eukaryota</taxon>
        <taxon>Metazoa</taxon>
        <taxon>Spiralia</taxon>
        <taxon>Lophotrochozoa</taxon>
        <taxon>Mollusca</taxon>
        <taxon>Gastropoda</taxon>
        <taxon>Heterobranchia</taxon>
        <taxon>Euthyneura</taxon>
        <taxon>Panpulmonata</taxon>
        <taxon>Sacoglossa</taxon>
        <taxon>Placobranchoidea</taxon>
        <taxon>Plakobranchidae</taxon>
        <taxon>Elysia</taxon>
    </lineage>
</organism>
<dbReference type="AlphaFoldDB" id="A0AAV4FX90"/>
<protein>
    <recommendedName>
        <fullName evidence="3">Ig-like domain-containing protein</fullName>
    </recommendedName>
</protein>
<dbReference type="EMBL" id="BMAT01011684">
    <property type="protein sequence ID" value="GFR77313.1"/>
    <property type="molecule type" value="Genomic_DNA"/>
</dbReference>
<evidence type="ECO:0008006" key="3">
    <source>
        <dbReference type="Google" id="ProtNLM"/>
    </source>
</evidence>
<comment type="caution">
    <text evidence="1">The sequence shown here is derived from an EMBL/GenBank/DDBJ whole genome shotgun (WGS) entry which is preliminary data.</text>
</comment>
<dbReference type="Proteomes" id="UP000762676">
    <property type="component" value="Unassembled WGS sequence"/>
</dbReference>
<keyword evidence="2" id="KW-1185">Reference proteome</keyword>
<accession>A0AAV4FX90</accession>
<evidence type="ECO:0000313" key="2">
    <source>
        <dbReference type="Proteomes" id="UP000762676"/>
    </source>
</evidence>
<sequence>MKGSKSISVMLPGSHVVFQCSLSSSVSTTTGSGVVVPWIIQCMHIHRQSRGLPVPSIIQPQTVVLQCPRPSNVCTTTDSGVQCPRPSSVCTSTDSGVAVPATI</sequence>
<name>A0AAV4FX90_9GAST</name>